<dbReference type="AlphaFoldDB" id="A0A327WTW1"/>
<dbReference type="EMBL" id="QLMC01000008">
    <property type="protein sequence ID" value="RAJ92190.1"/>
    <property type="molecule type" value="Genomic_DNA"/>
</dbReference>
<dbReference type="Proteomes" id="UP000248790">
    <property type="component" value="Unassembled WGS sequence"/>
</dbReference>
<dbReference type="Pfam" id="PF10262">
    <property type="entry name" value="Rdx"/>
    <property type="match status" value="1"/>
</dbReference>
<evidence type="ECO:0000256" key="1">
    <source>
        <dbReference type="ARBA" id="ARBA00023284"/>
    </source>
</evidence>
<dbReference type="NCBIfam" id="TIGR02174">
    <property type="entry name" value="CXXU_selWTH"/>
    <property type="match status" value="1"/>
</dbReference>
<name>A0A327WTW1_LARAB</name>
<accession>A0A327WTW1</accession>
<dbReference type="PANTHER" id="PTHR36417:SF2">
    <property type="entry name" value="SELENOPROTEIN DOMAIN PROTEIN (AFU_ORTHOLOGUE AFUA_1G05220)"/>
    <property type="match status" value="1"/>
</dbReference>
<dbReference type="Gene3D" id="3.40.30.10">
    <property type="entry name" value="Glutaredoxin"/>
    <property type="match status" value="1"/>
</dbReference>
<keyword evidence="3" id="KW-1185">Reference proteome</keyword>
<dbReference type="InterPro" id="IPR036249">
    <property type="entry name" value="Thioredoxin-like_sf"/>
</dbReference>
<evidence type="ECO:0000313" key="2">
    <source>
        <dbReference type="EMBL" id="RAJ92190.1"/>
    </source>
</evidence>
<protein>
    <submittedName>
        <fullName evidence="2">Selenoprotein W-related protein</fullName>
    </submittedName>
</protein>
<evidence type="ECO:0000313" key="3">
    <source>
        <dbReference type="Proteomes" id="UP000248790"/>
    </source>
</evidence>
<dbReference type="PANTHER" id="PTHR36417">
    <property type="entry name" value="SELENOPROTEIN DOMAIN PROTEIN (AFU_ORTHOLOGUE AFUA_1G05220)"/>
    <property type="match status" value="1"/>
</dbReference>
<organism evidence="2 3">
    <name type="scientific">Larkinella arboricola</name>
    <dbReference type="NCBI Taxonomy" id="643671"/>
    <lineage>
        <taxon>Bacteria</taxon>
        <taxon>Pseudomonadati</taxon>
        <taxon>Bacteroidota</taxon>
        <taxon>Cytophagia</taxon>
        <taxon>Cytophagales</taxon>
        <taxon>Spirosomataceae</taxon>
        <taxon>Larkinella</taxon>
    </lineage>
</organism>
<dbReference type="InterPro" id="IPR011893">
    <property type="entry name" value="Selenoprotein_Rdx-typ"/>
</dbReference>
<gene>
    <name evidence="2" type="ORF">LX87_05157</name>
</gene>
<comment type="caution">
    <text evidence="2">The sequence shown here is derived from an EMBL/GenBank/DDBJ whole genome shotgun (WGS) entry which is preliminary data.</text>
</comment>
<dbReference type="SUPFAM" id="SSF52833">
    <property type="entry name" value="Thioredoxin-like"/>
    <property type="match status" value="1"/>
</dbReference>
<reference evidence="2 3" key="1">
    <citation type="submission" date="2018-06" db="EMBL/GenBank/DDBJ databases">
        <title>Genomic Encyclopedia of Archaeal and Bacterial Type Strains, Phase II (KMG-II): from individual species to whole genera.</title>
        <authorList>
            <person name="Goeker M."/>
        </authorList>
    </citation>
    <scope>NUCLEOTIDE SEQUENCE [LARGE SCALE GENOMIC DNA]</scope>
    <source>
        <strain evidence="2 3">DSM 21851</strain>
    </source>
</reference>
<sequence length="135" mass="15818">MQFGTYQNPEEFNLRVDLTTKKSRYWARCYASAMFINNKYLNKMKPTITIEYCPKCGWLMRSAWMAQELLTTFTDDIHGVLLHPAEISGRFSVEIDGQKIFDRKVEGRFPEIKELKQLVRDVVNPEKPLGHSDKK</sequence>
<keyword evidence="1" id="KW-0676">Redox-active center</keyword>
<proteinExistence type="predicted"/>